<dbReference type="Proteomes" id="UP000324222">
    <property type="component" value="Unassembled WGS sequence"/>
</dbReference>
<evidence type="ECO:0000313" key="2">
    <source>
        <dbReference type="EMBL" id="MPC14202.1"/>
    </source>
</evidence>
<organism evidence="2 3">
    <name type="scientific">Portunus trituberculatus</name>
    <name type="common">Swimming crab</name>
    <name type="synonym">Neptunus trituberculatus</name>
    <dbReference type="NCBI Taxonomy" id="210409"/>
    <lineage>
        <taxon>Eukaryota</taxon>
        <taxon>Metazoa</taxon>
        <taxon>Ecdysozoa</taxon>
        <taxon>Arthropoda</taxon>
        <taxon>Crustacea</taxon>
        <taxon>Multicrustacea</taxon>
        <taxon>Malacostraca</taxon>
        <taxon>Eumalacostraca</taxon>
        <taxon>Eucarida</taxon>
        <taxon>Decapoda</taxon>
        <taxon>Pleocyemata</taxon>
        <taxon>Brachyura</taxon>
        <taxon>Eubrachyura</taxon>
        <taxon>Portunoidea</taxon>
        <taxon>Portunidae</taxon>
        <taxon>Portuninae</taxon>
        <taxon>Portunus</taxon>
    </lineage>
</organism>
<sequence>MVLRGLKISQLLDTHLGICVVMSNVLQVAANARHIHLESHGEKGGGGGGGLGGSGGGQGGGGGGVAMRAQPAHQHTPTHLNPSEAKVKAPALD</sequence>
<evidence type="ECO:0000256" key="1">
    <source>
        <dbReference type="SAM" id="MobiDB-lite"/>
    </source>
</evidence>
<accession>A0A5B7CWT9</accession>
<dbReference type="EMBL" id="VSRR010000335">
    <property type="protein sequence ID" value="MPC14202.1"/>
    <property type="molecule type" value="Genomic_DNA"/>
</dbReference>
<dbReference type="AlphaFoldDB" id="A0A5B7CWT9"/>
<gene>
    <name evidence="2" type="ORF">E2C01_006961</name>
</gene>
<protein>
    <submittedName>
        <fullName evidence="2">Uncharacterized protein</fullName>
    </submittedName>
</protein>
<name>A0A5B7CWT9_PORTR</name>
<keyword evidence="3" id="KW-1185">Reference proteome</keyword>
<comment type="caution">
    <text evidence="2">The sequence shown here is derived from an EMBL/GenBank/DDBJ whole genome shotgun (WGS) entry which is preliminary data.</text>
</comment>
<proteinExistence type="predicted"/>
<feature type="compositionally biased region" description="Gly residues" evidence="1">
    <location>
        <begin position="44"/>
        <end position="65"/>
    </location>
</feature>
<reference evidence="2 3" key="1">
    <citation type="submission" date="2019-05" db="EMBL/GenBank/DDBJ databases">
        <title>Another draft genome of Portunus trituberculatus and its Hox gene families provides insights of decapod evolution.</title>
        <authorList>
            <person name="Jeong J.-H."/>
            <person name="Song I."/>
            <person name="Kim S."/>
            <person name="Choi T."/>
            <person name="Kim D."/>
            <person name="Ryu S."/>
            <person name="Kim W."/>
        </authorList>
    </citation>
    <scope>NUCLEOTIDE SEQUENCE [LARGE SCALE GENOMIC DNA]</scope>
    <source>
        <tissue evidence="2">Muscle</tissue>
    </source>
</reference>
<evidence type="ECO:0000313" key="3">
    <source>
        <dbReference type="Proteomes" id="UP000324222"/>
    </source>
</evidence>
<feature type="region of interest" description="Disordered" evidence="1">
    <location>
        <begin position="38"/>
        <end position="93"/>
    </location>
</feature>